<dbReference type="SUPFAM" id="SSF69318">
    <property type="entry name" value="Integrin alpha N-terminal domain"/>
    <property type="match status" value="1"/>
</dbReference>
<dbReference type="Gene3D" id="2.130.10.130">
    <property type="entry name" value="Integrin alpha, N-terminal"/>
    <property type="match status" value="4"/>
</dbReference>
<keyword evidence="2" id="KW-0677">Repeat</keyword>
<dbReference type="InterPro" id="IPR028994">
    <property type="entry name" value="Integrin_alpha_N"/>
</dbReference>
<dbReference type="InterPro" id="IPR013783">
    <property type="entry name" value="Ig-like_fold"/>
</dbReference>
<gene>
    <name evidence="5" type="ORF">CH363_11905</name>
</gene>
<dbReference type="EMBL" id="NPEI01000006">
    <property type="protein sequence ID" value="PKA15712.1"/>
    <property type="molecule type" value="Genomic_DNA"/>
</dbReference>
<dbReference type="Pfam" id="PF14312">
    <property type="entry name" value="FG-GAP_2"/>
    <property type="match status" value="7"/>
</dbReference>
<keyword evidence="4" id="KW-1133">Transmembrane helix</keyword>
<keyword evidence="6" id="KW-1185">Reference proteome</keyword>
<sequence>MNCTKKILLNTIHILLLIILSLNFQACGSSSGSPISKLLTSFRFLFGSSENRAPLISYQQGAYTFSLSETIYPIELITGGNGFLDCTATPELPTGMTLDTNSCGISGTPSGIKSPANYTITATNSYGSSQTVLNITVNNLPPSALNYHDAPFTFSQNVLLQEARPTVTGTVTGCTSSPSLPSGLSLHPQTCAISGKPVSSQSPSDYTITASNSYGNTQTSINIRVTLSAPSALNYSNSPFVLTQFETITPFTPSYSGTITSCTSFPGLPNGLSIDQNNCSISGNPTDLQNPTNYTITASNSVGNTSTKISIQVNVAPPSSLNYAGSTYVFTKGATISTVTPTITGTVTSCTANPSLPSGLGINSTTCAISGTPSVEYASTNFTITASNSSGSTQAIIGITINLAAPSSLNYAGSPYVFTQNLAILKITPSVTGTITNCSVSPSLPSGLALNANTCAISGTPVYTQSATNYTVTASNSGGSTQATITITVNIAPPGSLKYLTGTYTLTQNTTISTITPSYTGTITNCTSSPDLPTGLALNTSNCAISGTPTTPQSTSTYTITASNSVGSTQTSIIMRVNLAPPSIVYSGSPYTLSFNQTMSTITPTVTGTVASCSISPALPSGLGINTTTCAISGTPGIVQTAKNYTITATNSAGSTQAVITITINLDPPSNLSYSGSPFTFTQFATISAISPSVTGTVTSCGTSPALPNGLGINSVNCTISGTPMVSQSAVTYTVTAGNSKGSTQTTISIEVNLSPPKIIYSESYLSMTKNNEIMPIFPKTMGTVNNCSSSPNLPQGLGLSSDCSISGTPTTSQGPTNYTITASNSAGSYQTTITISVGTNWAQEAYIKASNSDLNDYFGNSIAVSGDIMVVGTNYESSNQTTITNGNGSSSNNSAPNAGAAYVYTRSGNSWSQEAYLKAPNAEANDNFGASVAISGNTIVVGAYGEDSSDKTITNGPTASSNNDKTSAGAAYVFVKSGNTWSQQAYLKAPDATANDNFGYSVSISGDTIVVGANPGPAYVYVRSGNTWSHQATLTSSNLDSFDFYATSVSISGDTIVVGAYGEDSNQKTITNGSTASSNNSLTDSGAAYVYVRSGNTWSQQAYLKAPNAKSTDHFGHAVAISGDTIAVGAPTEFNAISQIVNGGTIPSVLGSDPYGAVYVFTRSGSNWSFQSYIKPSNMDPGDFFGDTVSISGDTIVVGSPAEDSNQASITNGTTASSNNSYSDSGAAYVFVRSGTNWTQQAYLKSPNIETLDRFGESVSVSGDTIVIGAVFEDSNLNTVTNGTGASSDNSTSASGAAFVIRRQ</sequence>
<organism evidence="5 6">
    <name type="scientific">Leptospira haakeii</name>
    <dbReference type="NCBI Taxonomy" id="2023198"/>
    <lineage>
        <taxon>Bacteria</taxon>
        <taxon>Pseudomonadati</taxon>
        <taxon>Spirochaetota</taxon>
        <taxon>Spirochaetia</taxon>
        <taxon>Leptospirales</taxon>
        <taxon>Leptospiraceae</taxon>
        <taxon>Leptospira</taxon>
    </lineage>
</organism>
<dbReference type="InterPro" id="IPR013517">
    <property type="entry name" value="FG-GAP"/>
</dbReference>
<dbReference type="Gene3D" id="2.60.40.10">
    <property type="entry name" value="Immunoglobulins"/>
    <property type="match status" value="8"/>
</dbReference>
<keyword evidence="1" id="KW-0732">Signal</keyword>
<evidence type="ECO:0000256" key="4">
    <source>
        <dbReference type="SAM" id="Phobius"/>
    </source>
</evidence>
<dbReference type="SUPFAM" id="SSF49313">
    <property type="entry name" value="Cadherin-like"/>
    <property type="match status" value="7"/>
</dbReference>
<dbReference type="RefSeq" id="WP_100722755.1">
    <property type="nucleotide sequence ID" value="NZ_NPEG01000001.1"/>
</dbReference>
<evidence type="ECO:0000313" key="5">
    <source>
        <dbReference type="EMBL" id="PKA15712.1"/>
    </source>
</evidence>
<proteinExistence type="predicted"/>
<reference evidence="5 6" key="1">
    <citation type="submission" date="2017-07" db="EMBL/GenBank/DDBJ databases">
        <title>Leptospira spp. isolated from tropical soils.</title>
        <authorList>
            <person name="Thibeaux R."/>
            <person name="Iraola G."/>
            <person name="Ferres I."/>
            <person name="Bierque E."/>
            <person name="Girault D."/>
            <person name="Soupe-Gilbert M.-E."/>
            <person name="Picardeau M."/>
            <person name="Goarant C."/>
        </authorList>
    </citation>
    <scope>NUCLEOTIDE SEQUENCE [LARGE SCALE GENOMIC DNA]</scope>
    <source>
        <strain evidence="5 6">ATI7-C-A2</strain>
    </source>
</reference>
<keyword evidence="3" id="KW-0325">Glycoprotein</keyword>
<dbReference type="InterPro" id="IPR015919">
    <property type="entry name" value="Cadherin-like_sf"/>
</dbReference>
<dbReference type="Pfam" id="PF05345">
    <property type="entry name" value="He_PIG"/>
    <property type="match status" value="7"/>
</dbReference>
<keyword evidence="4" id="KW-0812">Transmembrane</keyword>
<evidence type="ECO:0000256" key="3">
    <source>
        <dbReference type="ARBA" id="ARBA00023180"/>
    </source>
</evidence>
<evidence type="ECO:0000256" key="1">
    <source>
        <dbReference type="ARBA" id="ARBA00022729"/>
    </source>
</evidence>
<protein>
    <submittedName>
        <fullName evidence="5">Uncharacterized protein</fullName>
    </submittedName>
</protein>
<dbReference type="Proteomes" id="UP000231857">
    <property type="component" value="Unassembled WGS sequence"/>
</dbReference>
<feature type="transmembrane region" description="Helical" evidence="4">
    <location>
        <begin position="7"/>
        <end position="26"/>
    </location>
</feature>
<dbReference type="PANTHER" id="PTHR36220">
    <property type="entry name" value="UNNAMED PRODUCT"/>
    <property type="match status" value="1"/>
</dbReference>
<keyword evidence="4" id="KW-0472">Membrane</keyword>
<evidence type="ECO:0000256" key="2">
    <source>
        <dbReference type="ARBA" id="ARBA00022737"/>
    </source>
</evidence>
<dbReference type="SMART" id="SM00191">
    <property type="entry name" value="Int_alpha"/>
    <property type="match status" value="5"/>
</dbReference>
<accession>A0ABX4PLY7</accession>
<evidence type="ECO:0000313" key="6">
    <source>
        <dbReference type="Proteomes" id="UP000231857"/>
    </source>
</evidence>
<dbReference type="PANTHER" id="PTHR36220:SF1">
    <property type="entry name" value="GAMMA TUBULIN COMPLEX COMPONENT C-TERMINAL DOMAIN-CONTAINING PROTEIN"/>
    <property type="match status" value="1"/>
</dbReference>
<name>A0ABX4PLY7_9LEPT</name>
<comment type="caution">
    <text evidence="5">The sequence shown here is derived from an EMBL/GenBank/DDBJ whole genome shotgun (WGS) entry which is preliminary data.</text>
</comment>
<dbReference type="SUPFAM" id="SSF50965">
    <property type="entry name" value="Galactose oxidase, central domain"/>
    <property type="match status" value="1"/>
</dbReference>
<dbReference type="InterPro" id="IPR011043">
    <property type="entry name" value="Gal_Oxase/kelch_b-propeller"/>
</dbReference>
<dbReference type="InterPro" id="IPR013519">
    <property type="entry name" value="Int_alpha_beta-p"/>
</dbReference>